<organism evidence="3 4">
    <name type="scientific">Cucurbita maxima</name>
    <name type="common">Pumpkin</name>
    <name type="synonym">Winter squash</name>
    <dbReference type="NCBI Taxonomy" id="3661"/>
    <lineage>
        <taxon>Eukaryota</taxon>
        <taxon>Viridiplantae</taxon>
        <taxon>Streptophyta</taxon>
        <taxon>Embryophyta</taxon>
        <taxon>Tracheophyta</taxon>
        <taxon>Spermatophyta</taxon>
        <taxon>Magnoliopsida</taxon>
        <taxon>eudicotyledons</taxon>
        <taxon>Gunneridae</taxon>
        <taxon>Pentapetalae</taxon>
        <taxon>rosids</taxon>
        <taxon>fabids</taxon>
        <taxon>Cucurbitales</taxon>
        <taxon>Cucurbitaceae</taxon>
        <taxon>Cucurbiteae</taxon>
        <taxon>Cucurbita</taxon>
    </lineage>
</organism>
<gene>
    <name evidence="4" type="primary">LOC111470719</name>
</gene>
<accession>A0A6J1I8U6</accession>
<protein>
    <submittedName>
        <fullName evidence="4">Late embryogenesis abundant protein D-29-like</fullName>
    </submittedName>
</protein>
<keyword evidence="2" id="KW-0812">Transmembrane</keyword>
<feature type="compositionally biased region" description="Basic and acidic residues" evidence="1">
    <location>
        <begin position="147"/>
        <end position="196"/>
    </location>
</feature>
<dbReference type="RefSeq" id="XP_022972078.1">
    <property type="nucleotide sequence ID" value="XM_023116310.1"/>
</dbReference>
<dbReference type="Proteomes" id="UP000504608">
    <property type="component" value="Unplaced"/>
</dbReference>
<feature type="compositionally biased region" description="Basic and acidic residues" evidence="1">
    <location>
        <begin position="72"/>
        <end position="81"/>
    </location>
</feature>
<keyword evidence="2" id="KW-0472">Membrane</keyword>
<evidence type="ECO:0000256" key="2">
    <source>
        <dbReference type="SAM" id="Phobius"/>
    </source>
</evidence>
<reference evidence="4" key="1">
    <citation type="submission" date="2025-08" db="UniProtKB">
        <authorList>
            <consortium name="RefSeq"/>
        </authorList>
    </citation>
    <scope>IDENTIFICATION</scope>
    <source>
        <tissue evidence="4">Young leaves</tissue>
    </source>
</reference>
<dbReference type="AlphaFoldDB" id="A0A6J1I8U6"/>
<keyword evidence="2" id="KW-1133">Transmembrane helix</keyword>
<keyword evidence="3" id="KW-1185">Reference proteome</keyword>
<evidence type="ECO:0000313" key="4">
    <source>
        <dbReference type="RefSeq" id="XP_022972078.1"/>
    </source>
</evidence>
<name>A0A6J1I8U6_CUCMA</name>
<dbReference type="KEGG" id="cmax:111470719"/>
<feature type="region of interest" description="Disordered" evidence="1">
    <location>
        <begin position="53"/>
        <end position="96"/>
    </location>
</feature>
<proteinExistence type="predicted"/>
<feature type="transmembrane region" description="Helical" evidence="2">
    <location>
        <begin position="12"/>
        <end position="29"/>
    </location>
</feature>
<dbReference type="GeneID" id="111470719"/>
<evidence type="ECO:0000256" key="1">
    <source>
        <dbReference type="SAM" id="MobiDB-lite"/>
    </source>
</evidence>
<sequence>MVSIRVRRRRIIFPAVAVAVVVLVFMVSFCRSGSVGHMPSTEEEGRDYQEILPERERGTHAVDGGGGSRLPGNEEKDGGERRKGKRSGVGDLDGMEWAKKKISGGDGVKKVTDFISDNAKKSKDKIENFTSDSGFSGVQKAGQYGAEKGREAEDMAAEKAAEMAKEMKAKGKAAEETTEKGFVTGKEKSERIKDDMVGSEDEL</sequence>
<feature type="region of interest" description="Disordered" evidence="1">
    <location>
        <begin position="127"/>
        <end position="203"/>
    </location>
</feature>
<evidence type="ECO:0000313" key="3">
    <source>
        <dbReference type="Proteomes" id="UP000504608"/>
    </source>
</evidence>